<dbReference type="Gene3D" id="1.10.10.10">
    <property type="entry name" value="Winged helix-like DNA-binding domain superfamily/Winged helix DNA-binding domain"/>
    <property type="match status" value="1"/>
</dbReference>
<dbReference type="InterPro" id="IPR039422">
    <property type="entry name" value="MarR/SlyA-like"/>
</dbReference>
<dbReference type="InterPro" id="IPR036390">
    <property type="entry name" value="WH_DNA-bd_sf"/>
</dbReference>
<proteinExistence type="predicted"/>
<dbReference type="PROSITE" id="PS50995">
    <property type="entry name" value="HTH_MARR_2"/>
    <property type="match status" value="1"/>
</dbReference>
<dbReference type="InterPro" id="IPR000835">
    <property type="entry name" value="HTH_MarR-typ"/>
</dbReference>
<evidence type="ECO:0000313" key="5">
    <source>
        <dbReference type="EMBL" id="QBD77734.1"/>
    </source>
</evidence>
<dbReference type="Pfam" id="PF12802">
    <property type="entry name" value="MarR_2"/>
    <property type="match status" value="1"/>
</dbReference>
<dbReference type="PANTHER" id="PTHR33164">
    <property type="entry name" value="TRANSCRIPTIONAL REGULATOR, MARR FAMILY"/>
    <property type="match status" value="1"/>
</dbReference>
<evidence type="ECO:0000256" key="3">
    <source>
        <dbReference type="ARBA" id="ARBA00023163"/>
    </source>
</evidence>
<dbReference type="PANTHER" id="PTHR33164:SF89">
    <property type="entry name" value="MARR FAMILY REGULATORY PROTEIN"/>
    <property type="match status" value="1"/>
</dbReference>
<organism evidence="5 6">
    <name type="scientific">Ktedonosporobacter rubrisoli</name>
    <dbReference type="NCBI Taxonomy" id="2509675"/>
    <lineage>
        <taxon>Bacteria</taxon>
        <taxon>Bacillati</taxon>
        <taxon>Chloroflexota</taxon>
        <taxon>Ktedonobacteria</taxon>
        <taxon>Ktedonobacterales</taxon>
        <taxon>Ktedonosporobacteraceae</taxon>
        <taxon>Ktedonosporobacter</taxon>
    </lineage>
</organism>
<keyword evidence="3" id="KW-0804">Transcription</keyword>
<keyword evidence="2" id="KW-0238">DNA-binding</keyword>
<accession>A0A4P6JQZ4</accession>
<evidence type="ECO:0000256" key="1">
    <source>
        <dbReference type="ARBA" id="ARBA00023015"/>
    </source>
</evidence>
<dbReference type="InterPro" id="IPR023187">
    <property type="entry name" value="Tscrpt_reg_MarR-type_CS"/>
</dbReference>
<feature type="domain" description="HTH marR-type" evidence="4">
    <location>
        <begin position="6"/>
        <end position="162"/>
    </location>
</feature>
<dbReference type="GO" id="GO:0003677">
    <property type="term" value="F:DNA binding"/>
    <property type="evidence" value="ECO:0007669"/>
    <property type="project" value="UniProtKB-KW"/>
</dbReference>
<dbReference type="KEGG" id="kbs:EPA93_17740"/>
<dbReference type="GO" id="GO:0003700">
    <property type="term" value="F:DNA-binding transcription factor activity"/>
    <property type="evidence" value="ECO:0007669"/>
    <property type="project" value="InterPro"/>
</dbReference>
<dbReference type="AlphaFoldDB" id="A0A4P6JQZ4"/>
<dbReference type="SMART" id="SM00347">
    <property type="entry name" value="HTH_MARR"/>
    <property type="match status" value="1"/>
</dbReference>
<evidence type="ECO:0000313" key="6">
    <source>
        <dbReference type="Proteomes" id="UP000290365"/>
    </source>
</evidence>
<evidence type="ECO:0000259" key="4">
    <source>
        <dbReference type="PROSITE" id="PS50995"/>
    </source>
</evidence>
<dbReference type="InterPro" id="IPR036388">
    <property type="entry name" value="WH-like_DNA-bd_sf"/>
</dbReference>
<dbReference type="EMBL" id="CP035758">
    <property type="protein sequence ID" value="QBD77734.1"/>
    <property type="molecule type" value="Genomic_DNA"/>
</dbReference>
<gene>
    <name evidence="5" type="ORF">EPA93_17740</name>
</gene>
<protein>
    <submittedName>
        <fullName evidence="5">MarR family transcriptional regulator</fullName>
    </submittedName>
</protein>
<keyword evidence="6" id="KW-1185">Reference proteome</keyword>
<keyword evidence="1" id="KW-0805">Transcription regulation</keyword>
<dbReference type="PROSITE" id="PS01117">
    <property type="entry name" value="HTH_MARR_1"/>
    <property type="match status" value="1"/>
</dbReference>
<evidence type="ECO:0000256" key="2">
    <source>
        <dbReference type="ARBA" id="ARBA00023125"/>
    </source>
</evidence>
<dbReference type="SUPFAM" id="SSF46785">
    <property type="entry name" value="Winged helix' DNA-binding domain"/>
    <property type="match status" value="1"/>
</dbReference>
<dbReference type="Proteomes" id="UP000290365">
    <property type="component" value="Chromosome"/>
</dbReference>
<sequence length="164" mass="18794">MLMNTKNEIPLADYRALAEFRYQIRRFHHFSEQMARTAGLEPQQHQLLLAIKGLPLGKQATIGELAERLQIQHHSAVELVSRMVDRGFVARQRDEKDQRRVIVHLTTKGEEILLKLSSIALAELRSTGPDLVHALNMLARDKENNLSDENTSEHTAIHKLEDIF</sequence>
<dbReference type="OrthoDB" id="9807800at2"/>
<reference evidence="5 6" key="1">
    <citation type="submission" date="2019-01" db="EMBL/GenBank/DDBJ databases">
        <title>Ktedonosporobacter rubrisoli SCAWS-G2.</title>
        <authorList>
            <person name="Huang Y."/>
            <person name="Yan B."/>
        </authorList>
    </citation>
    <scope>NUCLEOTIDE SEQUENCE [LARGE SCALE GENOMIC DNA]</scope>
    <source>
        <strain evidence="5 6">SCAWS-G2</strain>
    </source>
</reference>
<dbReference type="GO" id="GO:0006950">
    <property type="term" value="P:response to stress"/>
    <property type="evidence" value="ECO:0007669"/>
    <property type="project" value="TreeGrafter"/>
</dbReference>
<name>A0A4P6JQZ4_KTERU</name>
<dbReference type="PRINTS" id="PR00598">
    <property type="entry name" value="HTHMARR"/>
</dbReference>